<dbReference type="Pfam" id="PF02874">
    <property type="entry name" value="ATP-synt_ab_N"/>
    <property type="match status" value="1"/>
</dbReference>
<name>B2JH80_PARP8</name>
<dbReference type="PROSITE" id="PS00152">
    <property type="entry name" value="ATPASE_ALPHA_BETA"/>
    <property type="match status" value="1"/>
</dbReference>
<evidence type="ECO:0000259" key="14">
    <source>
        <dbReference type="SMART" id="SM00382"/>
    </source>
</evidence>
<evidence type="ECO:0000256" key="13">
    <source>
        <dbReference type="HAMAP-Rule" id="MF_01347"/>
    </source>
</evidence>
<keyword evidence="16" id="KW-1185">Reference proteome</keyword>
<dbReference type="SMART" id="SM00382">
    <property type="entry name" value="AAA"/>
    <property type="match status" value="1"/>
</dbReference>
<dbReference type="SUPFAM" id="SSF52540">
    <property type="entry name" value="P-loop containing nucleoside triphosphate hydrolases"/>
    <property type="match status" value="1"/>
</dbReference>
<evidence type="ECO:0000256" key="3">
    <source>
        <dbReference type="ARBA" id="ARBA00022448"/>
    </source>
</evidence>
<dbReference type="EC" id="7.1.2.2" evidence="13"/>
<reference evidence="16" key="1">
    <citation type="journal article" date="2014" name="Stand. Genomic Sci.">
        <title>Complete genome sequence of Burkholderia phymatum STM815(T), a broad host range and efficient nitrogen-fixing symbiont of Mimosa species.</title>
        <authorList>
            <person name="Moulin L."/>
            <person name="Klonowska A."/>
            <person name="Caroline B."/>
            <person name="Booth K."/>
            <person name="Vriezen J.A."/>
            <person name="Melkonian R."/>
            <person name="James E.K."/>
            <person name="Young J.P."/>
            <person name="Bena G."/>
            <person name="Hauser L."/>
            <person name="Land M."/>
            <person name="Kyrpides N."/>
            <person name="Bruce D."/>
            <person name="Chain P."/>
            <person name="Copeland A."/>
            <person name="Pitluck S."/>
            <person name="Woyke T."/>
            <person name="Lizotte-Waniewski M."/>
            <person name="Bristow J."/>
            <person name="Riley M."/>
        </authorList>
    </citation>
    <scope>NUCLEOTIDE SEQUENCE [LARGE SCALE GENOMIC DNA]</scope>
    <source>
        <strain evidence="16">DSM 17167 / CIP 108236 / LMG 21445 / STM815</strain>
    </source>
</reference>
<dbReference type="KEGG" id="bph:Bphy_1129"/>
<evidence type="ECO:0000256" key="10">
    <source>
        <dbReference type="ARBA" id="ARBA00023136"/>
    </source>
</evidence>
<dbReference type="CDD" id="cd18115">
    <property type="entry name" value="ATP-synt_F1_beta_N"/>
    <property type="match status" value="1"/>
</dbReference>
<dbReference type="NCBIfam" id="TIGR01039">
    <property type="entry name" value="atpD"/>
    <property type="match status" value="1"/>
</dbReference>
<keyword evidence="5 13" id="KW-0547">Nucleotide-binding</keyword>
<dbReference type="InterPro" id="IPR020003">
    <property type="entry name" value="ATPase_a/bsu_AS"/>
</dbReference>
<feature type="domain" description="AAA+ ATPase" evidence="14">
    <location>
        <begin position="160"/>
        <end position="345"/>
    </location>
</feature>
<dbReference type="SUPFAM" id="SSF47917">
    <property type="entry name" value="C-terminal domain of alpha and beta subunits of F1 ATP synthase"/>
    <property type="match status" value="1"/>
</dbReference>
<accession>B2JH80</accession>
<evidence type="ECO:0000256" key="12">
    <source>
        <dbReference type="ARBA" id="ARBA00023310"/>
    </source>
</evidence>
<dbReference type="InterPro" id="IPR036121">
    <property type="entry name" value="ATPase_F1/V1/A1_a/bsu_N_sf"/>
</dbReference>
<evidence type="ECO:0000256" key="1">
    <source>
        <dbReference type="ARBA" id="ARBA00004370"/>
    </source>
</evidence>
<gene>
    <name evidence="13" type="primary">atpD</name>
    <name evidence="15" type="ordered locus">Bphy_1129</name>
</gene>
<evidence type="ECO:0000256" key="7">
    <source>
        <dbReference type="ARBA" id="ARBA00022840"/>
    </source>
</evidence>
<keyword evidence="13" id="KW-0997">Cell inner membrane</keyword>
<dbReference type="InterPro" id="IPR004100">
    <property type="entry name" value="ATPase_F1/V1/A1_a/bsu_N"/>
</dbReference>
<keyword evidence="4 13" id="KW-1003">Cell membrane</keyword>
<keyword evidence="11 13" id="KW-0139">CF(1)</keyword>
<keyword evidence="3 13" id="KW-0813">Transport</keyword>
<dbReference type="SUPFAM" id="SSF50615">
    <property type="entry name" value="N-terminal domain of alpha and beta subunits of F1 ATP synthase"/>
    <property type="match status" value="1"/>
</dbReference>
<evidence type="ECO:0000256" key="4">
    <source>
        <dbReference type="ARBA" id="ARBA00022475"/>
    </source>
</evidence>
<dbReference type="InterPro" id="IPR005722">
    <property type="entry name" value="ATP_synth_F1_bsu"/>
</dbReference>
<dbReference type="GO" id="GO:0046933">
    <property type="term" value="F:proton-transporting ATP synthase activity, rotational mechanism"/>
    <property type="evidence" value="ECO:0007669"/>
    <property type="project" value="UniProtKB-UniRule"/>
</dbReference>
<evidence type="ECO:0000313" key="16">
    <source>
        <dbReference type="Proteomes" id="UP000001192"/>
    </source>
</evidence>
<protein>
    <recommendedName>
        <fullName evidence="13">ATP synthase subunit beta</fullName>
        <ecNumber evidence="13">7.1.2.2</ecNumber>
    </recommendedName>
    <alternativeName>
        <fullName evidence="13">ATP synthase F1 sector subunit beta</fullName>
    </alternativeName>
    <alternativeName>
        <fullName evidence="13">F-ATPase subunit beta</fullName>
    </alternativeName>
</protein>
<dbReference type="Gene3D" id="3.40.50.300">
    <property type="entry name" value="P-loop containing nucleotide triphosphate hydrolases"/>
    <property type="match status" value="1"/>
</dbReference>
<dbReference type="PANTHER" id="PTHR15184:SF71">
    <property type="entry name" value="ATP SYNTHASE SUBUNIT BETA, MITOCHONDRIAL"/>
    <property type="match status" value="1"/>
</dbReference>
<dbReference type="CDD" id="cd18110">
    <property type="entry name" value="ATP-synt_F1_beta_C"/>
    <property type="match status" value="1"/>
</dbReference>
<keyword evidence="12 13" id="KW-0066">ATP synthesis</keyword>
<evidence type="ECO:0000313" key="15">
    <source>
        <dbReference type="EMBL" id="ACC70318.1"/>
    </source>
</evidence>
<comment type="subcellular location">
    <subcellularLocation>
        <location evidence="13">Cell inner membrane</location>
        <topology evidence="13">Peripheral membrane protein</topology>
    </subcellularLocation>
    <subcellularLocation>
        <location evidence="1">Membrane</location>
    </subcellularLocation>
</comment>
<dbReference type="InterPro" id="IPR000194">
    <property type="entry name" value="ATPase_F1/V1/A1_a/bsu_nucl-bd"/>
</dbReference>
<comment type="similarity">
    <text evidence="2 13">Belongs to the ATPase alpha/beta chains family.</text>
</comment>
<dbReference type="eggNOG" id="COG0055">
    <property type="taxonomic scope" value="Bacteria"/>
</dbReference>
<comment type="catalytic activity">
    <reaction evidence="13">
        <text>ATP + H2O + 4 H(+)(in) = ADP + phosphate + 5 H(+)(out)</text>
        <dbReference type="Rhea" id="RHEA:57720"/>
        <dbReference type="ChEBI" id="CHEBI:15377"/>
        <dbReference type="ChEBI" id="CHEBI:15378"/>
        <dbReference type="ChEBI" id="CHEBI:30616"/>
        <dbReference type="ChEBI" id="CHEBI:43474"/>
        <dbReference type="ChEBI" id="CHEBI:456216"/>
        <dbReference type="EC" id="7.1.2.2"/>
    </reaction>
</comment>
<keyword evidence="10 13" id="KW-0472">Membrane</keyword>
<organism evidence="15 16">
    <name type="scientific">Paraburkholderia phymatum (strain DSM 17167 / CIP 108236 / LMG 21445 / STM815)</name>
    <name type="common">Burkholderia phymatum</name>
    <dbReference type="NCBI Taxonomy" id="391038"/>
    <lineage>
        <taxon>Bacteria</taxon>
        <taxon>Pseudomonadati</taxon>
        <taxon>Pseudomonadota</taxon>
        <taxon>Betaproteobacteria</taxon>
        <taxon>Burkholderiales</taxon>
        <taxon>Burkholderiaceae</taxon>
        <taxon>Paraburkholderia</taxon>
    </lineage>
</organism>
<dbReference type="CDD" id="cd01133">
    <property type="entry name" value="F1-ATPase_beta_CD"/>
    <property type="match status" value="1"/>
</dbReference>
<keyword evidence="7 13" id="KW-0067">ATP-binding</keyword>
<dbReference type="Gene3D" id="1.10.1140.10">
    <property type="entry name" value="Bovine Mitochondrial F1-atpase, Atp Synthase Beta Chain, Chain D, domain 3"/>
    <property type="match status" value="1"/>
</dbReference>
<dbReference type="AlphaFoldDB" id="B2JH80"/>
<dbReference type="Pfam" id="PF22919">
    <property type="entry name" value="ATP-synt_VA_C"/>
    <property type="match status" value="1"/>
</dbReference>
<sequence>MSIRESGGAGQAASMAATGRVIAARGAVVDVDFAGDALPPIDTAMFIAAPDGRQPILAEVQAHVSDTVVRALALQSTAGIARGTLAHSTGLPIEVPVGPLTLGRLFDVSGTVRDSGAPLPRDVERRAIHRAPPALAAQRGATRLFATGIKMIDLLTPLAHGGKAAMFGGAGVGKTVLVMELIHAMAEQHSGISVFAGVGERSREGHEMLADMRSSGVLPRAVLVYGQMNEPPGARWRVPLTALTIAEYFRDEHHQNVLLLMDNVFRFVQAGAEVSGLLGRMPSRVGYQPTLASEVAALQERIASVGETAVTAIEAVYVPADDFTDPAVTTISSHVDSMVVLSRAQAAEGMYPAIDPIASTSVLLDPLVVGDEHADVANAVRRVIEHQRELQDVIALLGIEELGADDRRIVKRARRLQRFLTQPFSVTEAFSGQPGRSVALTDTIAGCKAILDGECDEWQESSLYMIGALDEARAKETRGTQTGAAAAAV</sequence>
<dbReference type="PANTHER" id="PTHR15184">
    <property type="entry name" value="ATP SYNTHASE"/>
    <property type="match status" value="1"/>
</dbReference>
<evidence type="ECO:0000256" key="6">
    <source>
        <dbReference type="ARBA" id="ARBA00022781"/>
    </source>
</evidence>
<dbReference type="Proteomes" id="UP000001192">
    <property type="component" value="Chromosome 1"/>
</dbReference>
<proteinExistence type="inferred from homology"/>
<dbReference type="HAMAP" id="MF_01347">
    <property type="entry name" value="ATP_synth_beta_bact"/>
    <property type="match status" value="1"/>
</dbReference>
<dbReference type="STRING" id="391038.Bphy_1129"/>
<dbReference type="GO" id="GO:0005886">
    <property type="term" value="C:plasma membrane"/>
    <property type="evidence" value="ECO:0007669"/>
    <property type="project" value="UniProtKB-SubCell"/>
</dbReference>
<evidence type="ECO:0000256" key="2">
    <source>
        <dbReference type="ARBA" id="ARBA00008936"/>
    </source>
</evidence>
<dbReference type="InterPro" id="IPR055190">
    <property type="entry name" value="ATP-synt_VA_C"/>
</dbReference>
<dbReference type="EMBL" id="CP001043">
    <property type="protein sequence ID" value="ACC70318.1"/>
    <property type="molecule type" value="Genomic_DNA"/>
</dbReference>
<dbReference type="InterPro" id="IPR027417">
    <property type="entry name" value="P-loop_NTPase"/>
</dbReference>
<evidence type="ECO:0000256" key="8">
    <source>
        <dbReference type="ARBA" id="ARBA00022967"/>
    </source>
</evidence>
<comment type="function">
    <text evidence="13">Produces ATP from ADP in the presence of a proton gradient across the membrane. The catalytic sites are hosted primarily by the beta subunits.</text>
</comment>
<comment type="subunit">
    <text evidence="13">F-type ATPases have 2 components, CF(1) - the catalytic core - and CF(0) - the membrane proton channel. CF(1) has five subunits: alpha(3), beta(3), gamma(1), delta(1), epsilon(1). CF(0) has three main subunits: a(1), b(2) and c(9-12). The alpha and beta chains form an alternating ring which encloses part of the gamma chain. CF(1) is attached to CF(0) by a central stalk formed by the gamma and epsilon chains, while a peripheral stalk is formed by the delta and b chains.</text>
</comment>
<feature type="binding site" evidence="13">
    <location>
        <begin position="168"/>
        <end position="175"/>
    </location>
    <ligand>
        <name>ATP</name>
        <dbReference type="ChEBI" id="CHEBI:30616"/>
    </ligand>
</feature>
<evidence type="ECO:0000256" key="5">
    <source>
        <dbReference type="ARBA" id="ARBA00022741"/>
    </source>
</evidence>
<keyword evidence="6 13" id="KW-0375">Hydrogen ion transport</keyword>
<dbReference type="InterPro" id="IPR050053">
    <property type="entry name" value="ATPase_alpha/beta_chains"/>
</dbReference>
<keyword evidence="8 13" id="KW-1278">Translocase</keyword>
<dbReference type="Gene3D" id="2.40.10.170">
    <property type="match status" value="1"/>
</dbReference>
<dbReference type="Pfam" id="PF00006">
    <property type="entry name" value="ATP-synt_ab"/>
    <property type="match status" value="1"/>
</dbReference>
<evidence type="ECO:0000256" key="9">
    <source>
        <dbReference type="ARBA" id="ARBA00023065"/>
    </source>
</evidence>
<dbReference type="HOGENOM" id="CLU_022398_0_2_4"/>
<dbReference type="GO" id="GO:0045259">
    <property type="term" value="C:proton-transporting ATP synthase complex"/>
    <property type="evidence" value="ECO:0007669"/>
    <property type="project" value="UniProtKB-KW"/>
</dbReference>
<dbReference type="InterPro" id="IPR024034">
    <property type="entry name" value="ATPase_F1/V1_b/a_C"/>
</dbReference>
<evidence type="ECO:0000256" key="11">
    <source>
        <dbReference type="ARBA" id="ARBA00023196"/>
    </source>
</evidence>
<keyword evidence="9 13" id="KW-0406">Ion transport</keyword>
<dbReference type="GO" id="GO:0005524">
    <property type="term" value="F:ATP binding"/>
    <property type="evidence" value="ECO:0007669"/>
    <property type="project" value="UniProtKB-UniRule"/>
</dbReference>
<dbReference type="InterPro" id="IPR003593">
    <property type="entry name" value="AAA+_ATPase"/>
</dbReference>